<evidence type="ECO:0000256" key="5">
    <source>
        <dbReference type="ARBA" id="ARBA00022989"/>
    </source>
</evidence>
<dbReference type="Pfam" id="PF00672">
    <property type="entry name" value="HAMP"/>
    <property type="match status" value="1"/>
</dbReference>
<feature type="domain" description="Methyl-accepting transducer" evidence="10">
    <location>
        <begin position="397"/>
        <end position="626"/>
    </location>
</feature>
<evidence type="ECO:0000256" key="8">
    <source>
        <dbReference type="PROSITE-ProRule" id="PRU00284"/>
    </source>
</evidence>
<dbReference type="InterPro" id="IPR003660">
    <property type="entry name" value="HAMP_dom"/>
</dbReference>
<comment type="caution">
    <text evidence="12">The sequence shown here is derived from an EMBL/GenBank/DDBJ whole genome shotgun (WGS) entry which is preliminary data.</text>
</comment>
<dbReference type="PROSITE" id="PS50111">
    <property type="entry name" value="CHEMOTAXIS_TRANSDUC_2"/>
    <property type="match status" value="1"/>
</dbReference>
<evidence type="ECO:0000256" key="2">
    <source>
        <dbReference type="ARBA" id="ARBA00022475"/>
    </source>
</evidence>
<keyword evidence="6 9" id="KW-0472">Membrane</keyword>
<evidence type="ECO:0000256" key="4">
    <source>
        <dbReference type="ARBA" id="ARBA00022692"/>
    </source>
</evidence>
<comment type="similarity">
    <text evidence="7">Belongs to the methyl-accepting chemotaxis (MCP) protein family.</text>
</comment>
<keyword evidence="13" id="KW-1185">Reference proteome</keyword>
<evidence type="ECO:0000313" key="13">
    <source>
        <dbReference type="Proteomes" id="UP001156903"/>
    </source>
</evidence>
<name>A0ABQ6C3Q7_9BURK</name>
<dbReference type="InterPro" id="IPR051310">
    <property type="entry name" value="MCP_chemotaxis"/>
</dbReference>
<protein>
    <submittedName>
        <fullName evidence="12">Methyl-accepting chemotaxis protein</fullName>
    </submittedName>
</protein>
<dbReference type="PANTHER" id="PTHR43531">
    <property type="entry name" value="PROTEIN ICFG"/>
    <property type="match status" value="1"/>
</dbReference>
<dbReference type="InterPro" id="IPR004089">
    <property type="entry name" value="MCPsignal_dom"/>
</dbReference>
<dbReference type="PROSITE" id="PS50885">
    <property type="entry name" value="HAMP"/>
    <property type="match status" value="1"/>
</dbReference>
<dbReference type="CDD" id="cd11386">
    <property type="entry name" value="MCP_signal"/>
    <property type="match status" value="1"/>
</dbReference>
<gene>
    <name evidence="12" type="ORF">GCM10007935_16890</name>
</gene>
<dbReference type="Gene3D" id="1.10.287.950">
    <property type="entry name" value="Methyl-accepting chemotaxis protein"/>
    <property type="match status" value="1"/>
</dbReference>
<keyword evidence="5 9" id="KW-1133">Transmembrane helix</keyword>
<sequence length="775" mass="83073">MILLNPLRIGTRLMRRLHLPTKLGLLALVLFVPLVIISLTLTHRLNSTIRITAAEIDGMALAQRLASVTTEVQKHRGQTLLLAAGDAGAQAALVQTGERLRAALEAMDTAVTARPDFDLATEWGRLRAQLAGLGDAGNASAQQAFDRHTAALRALRLFLYTTAERSSLLFDPDPASYFLMDLTVSHLPRWAELVAQVRGLGASQAGLAERDPVWRTRIVSSITDAREATADIAYLQGFLTRYGVSDLHGAEAMKGVEAFLAESGRAFADSGAPAMTGAQYFEAGTRAMAPVTAFQAEVQDRLLTLLQARLASDKQLRLYSLVAVAVGIVLVAFLMLSFYCSFVTDFRRAIDVMRQTATGNLRTHIAVHGRDELAELAGLLDRMNANLSAMVAEVRSNSALVAFAGKSLAAGNRDLADRTEQQAASLEQTAASVQELSSTVQQNATTAVDSDAQAAKVRDVAESGARSMGEAVSSVEVIQKSAQQMDEIIGVIDSLSFQTNILALNAAVEAARAGEQGRGFAVVASEVRSLAQRSAAAAREIRVLIETSSNQVAHGVRQIRSAGDNIRQIVDGVRGVASNMSLISAASAEQSSGLSEISSAVRQLDTITQRNAQMVERAVEQANRLEGRASHLARAVSSFLLQQGTAEEAVQLVDRALEHRRRHGTGAFAQAITDPAQGFHDRDMYVFALDRQGTYRAFGGKPEKVGSSVHDIPGVDGQALLEDIVAQAEQEPGWVEYNIVNPVTGALQTKMSYVTRVDDLYVGCGIYKTGISRTA</sequence>
<accession>A0ABQ6C3Q7</accession>
<keyword evidence="3" id="KW-0488">Methylation</keyword>
<dbReference type="EMBL" id="BSPB01000010">
    <property type="protein sequence ID" value="GLS14258.1"/>
    <property type="molecule type" value="Genomic_DNA"/>
</dbReference>
<dbReference type="SMART" id="SM00283">
    <property type="entry name" value="MA"/>
    <property type="match status" value="1"/>
</dbReference>
<keyword evidence="8" id="KW-0807">Transducer</keyword>
<dbReference type="PANTHER" id="PTHR43531:SF14">
    <property type="entry name" value="METHYL-ACCEPTING CHEMOTAXIS PROTEIN I-RELATED"/>
    <property type="match status" value="1"/>
</dbReference>
<evidence type="ECO:0000313" key="12">
    <source>
        <dbReference type="EMBL" id="GLS14258.1"/>
    </source>
</evidence>
<keyword evidence="4 9" id="KW-0812">Transmembrane</keyword>
<evidence type="ECO:0000259" key="10">
    <source>
        <dbReference type="PROSITE" id="PS50111"/>
    </source>
</evidence>
<evidence type="ECO:0000256" key="7">
    <source>
        <dbReference type="ARBA" id="ARBA00029447"/>
    </source>
</evidence>
<dbReference type="SUPFAM" id="SSF58104">
    <property type="entry name" value="Methyl-accepting chemotaxis protein (MCP) signaling domain"/>
    <property type="match status" value="1"/>
</dbReference>
<dbReference type="InterPro" id="IPR033480">
    <property type="entry name" value="sCache_2"/>
</dbReference>
<dbReference type="Proteomes" id="UP001156903">
    <property type="component" value="Unassembled WGS sequence"/>
</dbReference>
<proteinExistence type="inferred from homology"/>
<feature type="transmembrane region" description="Helical" evidence="9">
    <location>
        <begin position="318"/>
        <end position="339"/>
    </location>
</feature>
<organism evidence="12 13">
    <name type="scientific">Hydrogenophaga electricum</name>
    <dbReference type="NCBI Taxonomy" id="1230953"/>
    <lineage>
        <taxon>Bacteria</taxon>
        <taxon>Pseudomonadati</taxon>
        <taxon>Pseudomonadota</taxon>
        <taxon>Betaproteobacteria</taxon>
        <taxon>Burkholderiales</taxon>
        <taxon>Comamonadaceae</taxon>
        <taxon>Hydrogenophaga</taxon>
    </lineage>
</organism>
<evidence type="ECO:0000256" key="6">
    <source>
        <dbReference type="ARBA" id="ARBA00023136"/>
    </source>
</evidence>
<dbReference type="Pfam" id="PF17200">
    <property type="entry name" value="sCache_2"/>
    <property type="match status" value="1"/>
</dbReference>
<feature type="transmembrane region" description="Helical" evidence="9">
    <location>
        <begin position="23"/>
        <end position="41"/>
    </location>
</feature>
<evidence type="ECO:0000259" key="11">
    <source>
        <dbReference type="PROSITE" id="PS50885"/>
    </source>
</evidence>
<keyword evidence="2" id="KW-1003">Cell membrane</keyword>
<dbReference type="CDD" id="cd06225">
    <property type="entry name" value="HAMP"/>
    <property type="match status" value="1"/>
</dbReference>
<reference evidence="13" key="1">
    <citation type="journal article" date="2019" name="Int. J. Syst. Evol. Microbiol.">
        <title>The Global Catalogue of Microorganisms (GCM) 10K type strain sequencing project: providing services to taxonomists for standard genome sequencing and annotation.</title>
        <authorList>
            <consortium name="The Broad Institute Genomics Platform"/>
            <consortium name="The Broad Institute Genome Sequencing Center for Infectious Disease"/>
            <person name="Wu L."/>
            <person name="Ma J."/>
        </authorList>
    </citation>
    <scope>NUCLEOTIDE SEQUENCE [LARGE SCALE GENOMIC DNA]</scope>
    <source>
        <strain evidence="13">NBRC 109341</strain>
    </source>
</reference>
<dbReference type="Pfam" id="PF00015">
    <property type="entry name" value="MCPsignal"/>
    <property type="match status" value="1"/>
</dbReference>
<dbReference type="SMART" id="SM00304">
    <property type="entry name" value="HAMP"/>
    <property type="match status" value="1"/>
</dbReference>
<feature type="domain" description="HAMP" evidence="11">
    <location>
        <begin position="347"/>
        <end position="392"/>
    </location>
</feature>
<evidence type="ECO:0000256" key="9">
    <source>
        <dbReference type="SAM" id="Phobius"/>
    </source>
</evidence>
<dbReference type="RefSeq" id="WP_348533527.1">
    <property type="nucleotide sequence ID" value="NZ_BSPB01000010.1"/>
</dbReference>
<comment type="subcellular location">
    <subcellularLocation>
        <location evidence="1">Cell membrane</location>
        <topology evidence="1">Multi-pass membrane protein</topology>
    </subcellularLocation>
</comment>
<evidence type="ECO:0000256" key="1">
    <source>
        <dbReference type="ARBA" id="ARBA00004651"/>
    </source>
</evidence>
<evidence type="ECO:0000256" key="3">
    <source>
        <dbReference type="ARBA" id="ARBA00022481"/>
    </source>
</evidence>